<dbReference type="OrthoDB" id="6097758at2759"/>
<gene>
    <name evidence="2" type="ORF">MEDL_28028</name>
</gene>
<feature type="region of interest" description="Disordered" evidence="1">
    <location>
        <begin position="185"/>
        <end position="213"/>
    </location>
</feature>
<feature type="region of interest" description="Disordered" evidence="1">
    <location>
        <begin position="16"/>
        <end position="37"/>
    </location>
</feature>
<feature type="compositionally biased region" description="Basic and acidic residues" evidence="1">
    <location>
        <begin position="16"/>
        <end position="26"/>
    </location>
</feature>
<evidence type="ECO:0000313" key="2">
    <source>
        <dbReference type="EMBL" id="CAG2214163.1"/>
    </source>
</evidence>
<name>A0A8S3S0R2_MYTED</name>
<evidence type="ECO:0000313" key="3">
    <source>
        <dbReference type="Proteomes" id="UP000683360"/>
    </source>
</evidence>
<sequence length="340" mass="38676">MSACTTLINSAMAIPLDKEGTRRKDNNSTSKYKLQDSERKLPRPVVFWSENEKDAFRRNKVVQTRYYMLLDDIETQQRSSEKSIRHEAHKFRQRYKADVICSSDNSSSVGFSDVTSLTESVPKKIVREKSFSSDSGSDTSSENWTEIPKKGVITKIRKSNVKFSFMNDVIPDDSASVIDQVKASTDLSTQRKLRSQSASQNRSTKTNFSSGRSKSAVLKTGIYSTRGDDQMCSSKTKTVLNPRENTEEISKYKTTKPNSIFFDRSQAAYQLRKELQKLAKNRKNGVVKVAYTMEDAIRDEKDKLTASSKKVADYIQKLEIDNKNMKINEWTSKTIEPVIS</sequence>
<reference evidence="2" key="1">
    <citation type="submission" date="2021-03" db="EMBL/GenBank/DDBJ databases">
        <authorList>
            <person name="Bekaert M."/>
        </authorList>
    </citation>
    <scope>NUCLEOTIDE SEQUENCE</scope>
</reference>
<evidence type="ECO:0000256" key="1">
    <source>
        <dbReference type="SAM" id="MobiDB-lite"/>
    </source>
</evidence>
<accession>A0A8S3S0R2</accession>
<dbReference type="EMBL" id="CAJPWZ010001402">
    <property type="protein sequence ID" value="CAG2214163.1"/>
    <property type="molecule type" value="Genomic_DNA"/>
</dbReference>
<dbReference type="AlphaFoldDB" id="A0A8S3S0R2"/>
<organism evidence="2 3">
    <name type="scientific">Mytilus edulis</name>
    <name type="common">Blue mussel</name>
    <dbReference type="NCBI Taxonomy" id="6550"/>
    <lineage>
        <taxon>Eukaryota</taxon>
        <taxon>Metazoa</taxon>
        <taxon>Spiralia</taxon>
        <taxon>Lophotrochozoa</taxon>
        <taxon>Mollusca</taxon>
        <taxon>Bivalvia</taxon>
        <taxon>Autobranchia</taxon>
        <taxon>Pteriomorphia</taxon>
        <taxon>Mytilida</taxon>
        <taxon>Mytiloidea</taxon>
        <taxon>Mytilidae</taxon>
        <taxon>Mytilinae</taxon>
        <taxon>Mytilus</taxon>
    </lineage>
</organism>
<dbReference type="Proteomes" id="UP000683360">
    <property type="component" value="Unassembled WGS sequence"/>
</dbReference>
<proteinExistence type="predicted"/>
<protein>
    <submittedName>
        <fullName evidence="2">Uncharacterized protein</fullName>
    </submittedName>
</protein>
<comment type="caution">
    <text evidence="2">The sequence shown here is derived from an EMBL/GenBank/DDBJ whole genome shotgun (WGS) entry which is preliminary data.</text>
</comment>
<keyword evidence="3" id="KW-1185">Reference proteome</keyword>